<dbReference type="Pfam" id="PF00462">
    <property type="entry name" value="Glutaredoxin"/>
    <property type="match status" value="1"/>
</dbReference>
<organism evidence="2 3">
    <name type="scientific">Acetoanaerobium noterae</name>
    <dbReference type="NCBI Taxonomy" id="745369"/>
    <lineage>
        <taxon>Bacteria</taxon>
        <taxon>Bacillati</taxon>
        <taxon>Bacillota</taxon>
        <taxon>Clostridia</taxon>
        <taxon>Peptostreptococcales</taxon>
        <taxon>Filifactoraceae</taxon>
        <taxon>Acetoanaerobium</taxon>
    </lineage>
</organism>
<dbReference type="GO" id="GO:0045454">
    <property type="term" value="P:cell redox homeostasis"/>
    <property type="evidence" value="ECO:0007669"/>
    <property type="project" value="TreeGrafter"/>
</dbReference>
<dbReference type="InterPro" id="IPR036249">
    <property type="entry name" value="Thioredoxin-like_sf"/>
</dbReference>
<proteinExistence type="predicted"/>
<protein>
    <submittedName>
        <fullName evidence="2">Glutaredoxin-like protein, YruB-family</fullName>
    </submittedName>
</protein>
<dbReference type="PROSITE" id="PS51354">
    <property type="entry name" value="GLUTAREDOXIN_2"/>
    <property type="match status" value="1"/>
</dbReference>
<dbReference type="InterPro" id="IPR051548">
    <property type="entry name" value="Grx-like_ET"/>
</dbReference>
<dbReference type="InterPro" id="IPR011767">
    <property type="entry name" value="GLR_AS"/>
</dbReference>
<evidence type="ECO:0000313" key="3">
    <source>
        <dbReference type="Proteomes" id="UP000243406"/>
    </source>
</evidence>
<feature type="domain" description="Glutaredoxin" evidence="1">
    <location>
        <begin position="4"/>
        <end position="62"/>
    </location>
</feature>
<name>A0A1T5B071_9FIRM</name>
<dbReference type="PANTHER" id="PTHR34386">
    <property type="entry name" value="GLUTAREDOXIN"/>
    <property type="match status" value="1"/>
</dbReference>
<dbReference type="SUPFAM" id="SSF52833">
    <property type="entry name" value="Thioredoxin-like"/>
    <property type="match status" value="1"/>
</dbReference>
<dbReference type="EMBL" id="FUYN01000002">
    <property type="protein sequence ID" value="SKB40701.1"/>
    <property type="molecule type" value="Genomic_DNA"/>
</dbReference>
<reference evidence="3" key="1">
    <citation type="submission" date="2017-02" db="EMBL/GenBank/DDBJ databases">
        <authorList>
            <person name="Varghese N."/>
            <person name="Submissions S."/>
        </authorList>
    </citation>
    <scope>NUCLEOTIDE SEQUENCE [LARGE SCALE GENOMIC DNA]</scope>
    <source>
        <strain evidence="3">ATCC 35199</strain>
    </source>
</reference>
<gene>
    <name evidence="2" type="ORF">SAMN02745120_1332</name>
</gene>
<dbReference type="InterPro" id="IPR002109">
    <property type="entry name" value="Glutaredoxin"/>
</dbReference>
<keyword evidence="3" id="KW-1185">Reference proteome</keyword>
<dbReference type="PANTHER" id="PTHR34386:SF1">
    <property type="entry name" value="GLUTAREDOXIN-LIKE PROTEIN NRDH"/>
    <property type="match status" value="1"/>
</dbReference>
<evidence type="ECO:0000259" key="1">
    <source>
        <dbReference type="Pfam" id="PF00462"/>
    </source>
</evidence>
<accession>A0A1T5B071</accession>
<sequence>MKKVIVYTTSTCPHCINAKKFLKQEGISFEDRDVNTNPIARDEYAKLNVKGVPTFVIGDEVIEGFNEQKIKSLLDYFVISCPSCKARMRVPKNKGQIKVSCKKCETQFLVNTNK</sequence>
<dbReference type="GO" id="GO:0009055">
    <property type="term" value="F:electron transfer activity"/>
    <property type="evidence" value="ECO:0007669"/>
    <property type="project" value="TreeGrafter"/>
</dbReference>
<dbReference type="PROSITE" id="PS00195">
    <property type="entry name" value="GLUTAREDOXIN_1"/>
    <property type="match status" value="1"/>
</dbReference>
<evidence type="ECO:0000313" key="2">
    <source>
        <dbReference type="EMBL" id="SKB40701.1"/>
    </source>
</evidence>
<dbReference type="AlphaFoldDB" id="A0A1T5B071"/>
<dbReference type="Proteomes" id="UP000243406">
    <property type="component" value="Unassembled WGS sequence"/>
</dbReference>
<dbReference type="Gene3D" id="3.40.30.10">
    <property type="entry name" value="Glutaredoxin"/>
    <property type="match status" value="1"/>
</dbReference>
<dbReference type="RefSeq" id="WP_079589220.1">
    <property type="nucleotide sequence ID" value="NZ_FUYN01000002.1"/>
</dbReference>
<dbReference type="OrthoDB" id="9795531at2"/>
<dbReference type="CDD" id="cd02976">
    <property type="entry name" value="NrdH"/>
    <property type="match status" value="1"/>
</dbReference>